<reference evidence="2 3" key="1">
    <citation type="submission" date="2015-01" db="EMBL/GenBank/DDBJ databases">
        <title>Genome sequence of Mycobacterium llatzerense and Mycobacterium immunogenum recovered from brain abscess.</title>
        <authorList>
            <person name="Greninger A.L."/>
            <person name="Langelier C."/>
            <person name="Cunningham G."/>
            <person name="Chiu C.Y."/>
            <person name="Miller S."/>
        </authorList>
    </citation>
    <scope>NUCLEOTIDE SEQUENCE [LARGE SCALE GENOMIC DNA]</scope>
    <source>
        <strain evidence="2 3">CLUC14</strain>
    </source>
</reference>
<organism evidence="2 3">
    <name type="scientific">Mycolicibacterium llatzerense</name>
    <dbReference type="NCBI Taxonomy" id="280871"/>
    <lineage>
        <taxon>Bacteria</taxon>
        <taxon>Bacillati</taxon>
        <taxon>Actinomycetota</taxon>
        <taxon>Actinomycetes</taxon>
        <taxon>Mycobacteriales</taxon>
        <taxon>Mycobacteriaceae</taxon>
        <taxon>Mycolicibacterium</taxon>
    </lineage>
</organism>
<protein>
    <submittedName>
        <fullName evidence="2">Uncharacterized protein</fullName>
    </submittedName>
</protein>
<comment type="caution">
    <text evidence="2">The sequence shown here is derived from an EMBL/GenBank/DDBJ whole genome shotgun (WGS) entry which is preliminary data.</text>
</comment>
<feature type="transmembrane region" description="Helical" evidence="1">
    <location>
        <begin position="36"/>
        <end position="54"/>
    </location>
</feature>
<dbReference type="EMBL" id="JXST01000005">
    <property type="protein sequence ID" value="KIU17949.1"/>
    <property type="molecule type" value="Genomic_DNA"/>
</dbReference>
<proteinExistence type="predicted"/>
<dbReference type="Proteomes" id="UP000032221">
    <property type="component" value="Unassembled WGS sequence"/>
</dbReference>
<feature type="transmembrane region" description="Helical" evidence="1">
    <location>
        <begin position="75"/>
        <end position="92"/>
    </location>
</feature>
<evidence type="ECO:0000313" key="3">
    <source>
        <dbReference type="Proteomes" id="UP000032221"/>
    </source>
</evidence>
<keyword evidence="3" id="KW-1185">Reference proteome</keyword>
<dbReference type="STRING" id="280871.TL10_04595"/>
<feature type="transmembrane region" description="Helical" evidence="1">
    <location>
        <begin position="117"/>
        <end position="135"/>
    </location>
</feature>
<dbReference type="AlphaFoldDB" id="A0A0D1JZ69"/>
<dbReference type="OrthoDB" id="3789157at2"/>
<keyword evidence="1" id="KW-1133">Transmembrane helix</keyword>
<accession>A0A0D1JZ69</accession>
<keyword evidence="1" id="KW-0812">Transmembrane</keyword>
<evidence type="ECO:0000256" key="1">
    <source>
        <dbReference type="SAM" id="Phobius"/>
    </source>
</evidence>
<gene>
    <name evidence="2" type="ORF">TL10_04595</name>
</gene>
<name>A0A0D1JZ69_9MYCO</name>
<dbReference type="PATRIC" id="fig|280871.6.peg.941"/>
<evidence type="ECO:0000313" key="2">
    <source>
        <dbReference type="EMBL" id="KIU17949.1"/>
    </source>
</evidence>
<dbReference type="RefSeq" id="WP_043984701.1">
    <property type="nucleotide sequence ID" value="NZ_JXST01000005.1"/>
</dbReference>
<sequence length="152" mass="16353">MSTLPRDSAGQAMPLNILLVAWMAIGRGFFVPLGWIALFTVFFSPLLLACLLATTRMIRRLPGRDLTVGQTRAQVALWSAMFGFGLFAPDSGDGPPYPSILMKLLGEPSWSETVSGLLWLGCVIAGPIAWCVLFSKLTKGLAAVQPQYPPTG</sequence>
<keyword evidence="1" id="KW-0472">Membrane</keyword>
<feature type="transmembrane region" description="Helical" evidence="1">
    <location>
        <begin position="12"/>
        <end position="30"/>
    </location>
</feature>